<evidence type="ECO:0000313" key="4">
    <source>
        <dbReference type="Proteomes" id="UP000008037"/>
    </source>
</evidence>
<feature type="transmembrane region" description="Helical" evidence="2">
    <location>
        <begin position="12"/>
        <end position="36"/>
    </location>
</feature>
<keyword evidence="2" id="KW-0812">Transmembrane</keyword>
<name>K0IJ72_NITGG</name>
<dbReference type="InterPro" id="IPR018688">
    <property type="entry name" value="PpoB2-like"/>
</dbReference>
<keyword evidence="2" id="KW-1133">Transmembrane helix</keyword>
<dbReference type="Proteomes" id="UP000008037">
    <property type="component" value="Chromosome"/>
</dbReference>
<evidence type="ECO:0008006" key="5">
    <source>
        <dbReference type="Google" id="ProtNLM"/>
    </source>
</evidence>
<gene>
    <name evidence="3" type="ordered locus">Ngar_c13290</name>
</gene>
<dbReference type="BioCyc" id="CNIT1237085:G1324-1327-MONOMER"/>
<evidence type="ECO:0000256" key="1">
    <source>
        <dbReference type="SAM" id="MobiDB-lite"/>
    </source>
</evidence>
<proteinExistence type="predicted"/>
<feature type="transmembrane region" description="Helical" evidence="2">
    <location>
        <begin position="159"/>
        <end position="182"/>
    </location>
</feature>
<accession>K0IJ72</accession>
<protein>
    <recommendedName>
        <fullName evidence="5">DUF2182 domain-containing protein</fullName>
    </recommendedName>
</protein>
<keyword evidence="2" id="KW-0472">Membrane</keyword>
<sequence length="255" mass="27243">MAAPQSALSVSLFVAVWTAGMAAMMFPAISPVVLLYNRLAKNSDSNATLLVEGGKGPYSVKMVLFIGCYLAVWALTGLVLLLGWSLLLNSAIAATGLSSIIYGSILVAAGAYQFSPLKAKCLGYCESPMSFFMRRWRNGTLGAVTMGTYHGLYCLGCCWSYFLLMVALGWMDILWMALFAGIIFGEKMWSRGIWIARAAGIGLAIAGGIAALGMIDISGYGAMTSDQGMQEPSSMQDRMEDSGMQDQMSDGGMDM</sequence>
<dbReference type="InParanoid" id="K0IJ72"/>
<organism evidence="3 4">
    <name type="scientific">Nitrososphaera gargensis (strain Ga9.2)</name>
    <dbReference type="NCBI Taxonomy" id="1237085"/>
    <lineage>
        <taxon>Archaea</taxon>
        <taxon>Nitrososphaerota</taxon>
        <taxon>Nitrososphaeria</taxon>
        <taxon>Nitrososphaerales</taxon>
        <taxon>Nitrososphaeraceae</taxon>
        <taxon>Nitrososphaera</taxon>
    </lineage>
</organism>
<dbReference type="AlphaFoldDB" id="K0IJ72"/>
<feature type="transmembrane region" description="Helical" evidence="2">
    <location>
        <begin position="194"/>
        <end position="215"/>
    </location>
</feature>
<keyword evidence="4" id="KW-1185">Reference proteome</keyword>
<dbReference type="Pfam" id="PF09948">
    <property type="entry name" value="PpoB2"/>
    <property type="match status" value="1"/>
</dbReference>
<dbReference type="KEGG" id="nga:Ngar_c13290"/>
<evidence type="ECO:0000313" key="3">
    <source>
        <dbReference type="EMBL" id="AFU58267.1"/>
    </source>
</evidence>
<dbReference type="HOGENOM" id="CLU_065506_1_0_2"/>
<dbReference type="STRING" id="1237085.Ngar_c13290"/>
<dbReference type="EMBL" id="CP002408">
    <property type="protein sequence ID" value="AFU58267.1"/>
    <property type="molecule type" value="Genomic_DNA"/>
</dbReference>
<reference evidence="3 4" key="1">
    <citation type="journal article" date="2012" name="Environ. Microbiol.">
        <title>The genome of the ammonia-oxidizing Candidatus Nitrososphaera gargensis: insights into metabolic versatility and environmental adaptations.</title>
        <authorList>
            <person name="Spang A."/>
            <person name="Poehlein A."/>
            <person name="Offre P."/>
            <person name="Zumbragel S."/>
            <person name="Haider S."/>
            <person name="Rychlik N."/>
            <person name="Nowka B."/>
            <person name="Schmeisser C."/>
            <person name="Lebedeva E.V."/>
            <person name="Rattei T."/>
            <person name="Bohm C."/>
            <person name="Schmid M."/>
            <person name="Galushko A."/>
            <person name="Hatzenpichler R."/>
            <person name="Weinmaier T."/>
            <person name="Daniel R."/>
            <person name="Schleper C."/>
            <person name="Spieck E."/>
            <person name="Streit W."/>
            <person name="Wagner M."/>
        </authorList>
    </citation>
    <scope>NUCLEOTIDE SEQUENCE [LARGE SCALE GENOMIC DNA]</scope>
    <source>
        <strain evidence="4">Ga9.2</strain>
    </source>
</reference>
<feature type="compositionally biased region" description="Low complexity" evidence="1">
    <location>
        <begin position="242"/>
        <end position="255"/>
    </location>
</feature>
<feature type="compositionally biased region" description="Polar residues" evidence="1">
    <location>
        <begin position="227"/>
        <end position="236"/>
    </location>
</feature>
<feature type="region of interest" description="Disordered" evidence="1">
    <location>
        <begin position="227"/>
        <end position="255"/>
    </location>
</feature>
<feature type="transmembrane region" description="Helical" evidence="2">
    <location>
        <begin position="63"/>
        <end position="86"/>
    </location>
</feature>
<feature type="transmembrane region" description="Helical" evidence="2">
    <location>
        <begin position="92"/>
        <end position="115"/>
    </location>
</feature>
<feature type="transmembrane region" description="Helical" evidence="2">
    <location>
        <begin position="136"/>
        <end position="153"/>
    </location>
</feature>
<dbReference type="PATRIC" id="fig|1237085.11.peg.1284"/>
<evidence type="ECO:0000256" key="2">
    <source>
        <dbReference type="SAM" id="Phobius"/>
    </source>
</evidence>